<organism evidence="1 2">
    <name type="scientific">Quercus suber</name>
    <name type="common">Cork oak</name>
    <dbReference type="NCBI Taxonomy" id="58331"/>
    <lineage>
        <taxon>Eukaryota</taxon>
        <taxon>Viridiplantae</taxon>
        <taxon>Streptophyta</taxon>
        <taxon>Embryophyta</taxon>
        <taxon>Tracheophyta</taxon>
        <taxon>Spermatophyta</taxon>
        <taxon>Magnoliopsida</taxon>
        <taxon>eudicotyledons</taxon>
        <taxon>Gunneridae</taxon>
        <taxon>Pentapetalae</taxon>
        <taxon>rosids</taxon>
        <taxon>fabids</taxon>
        <taxon>Fagales</taxon>
        <taxon>Fagaceae</taxon>
        <taxon>Quercus</taxon>
    </lineage>
</organism>
<reference evidence="1 2" key="1">
    <citation type="journal article" date="2018" name="Sci. Data">
        <title>The draft genome sequence of cork oak.</title>
        <authorList>
            <person name="Ramos A.M."/>
            <person name="Usie A."/>
            <person name="Barbosa P."/>
            <person name="Barros P.M."/>
            <person name="Capote T."/>
            <person name="Chaves I."/>
            <person name="Simoes F."/>
            <person name="Abreu I."/>
            <person name="Carrasquinho I."/>
            <person name="Faro C."/>
            <person name="Guimaraes J.B."/>
            <person name="Mendonca D."/>
            <person name="Nobrega F."/>
            <person name="Rodrigues L."/>
            <person name="Saibo N.J.M."/>
            <person name="Varela M.C."/>
            <person name="Egas C."/>
            <person name="Matos J."/>
            <person name="Miguel C.M."/>
            <person name="Oliveira M.M."/>
            <person name="Ricardo C.P."/>
            <person name="Goncalves S."/>
        </authorList>
    </citation>
    <scope>NUCLEOTIDE SEQUENCE [LARGE SCALE GENOMIC DNA]</scope>
    <source>
        <strain evidence="2">cv. HL8</strain>
    </source>
</reference>
<gene>
    <name evidence="1" type="primary">REM16_5</name>
    <name evidence="1" type="ORF">CFP56_032733</name>
</gene>
<dbReference type="Proteomes" id="UP000237347">
    <property type="component" value="Unassembled WGS sequence"/>
</dbReference>
<dbReference type="AlphaFoldDB" id="A0AAW0JG15"/>
<name>A0AAW0JG15_QUESU</name>
<proteinExistence type="predicted"/>
<keyword evidence="2" id="KW-1185">Reference proteome</keyword>
<dbReference type="EMBL" id="PKMF04000564">
    <property type="protein sequence ID" value="KAK7825774.1"/>
    <property type="molecule type" value="Genomic_DNA"/>
</dbReference>
<comment type="caution">
    <text evidence="1">The sequence shown here is derived from an EMBL/GenBank/DDBJ whole genome shotgun (WGS) entry which is preliminary data.</text>
</comment>
<evidence type="ECO:0000313" key="1">
    <source>
        <dbReference type="EMBL" id="KAK7825774.1"/>
    </source>
</evidence>
<accession>A0AAW0JG15</accession>
<sequence length="62" mass="7645">MRLHNTNEMNRCSVEMGDACKDYSKWAEDIYWTHFQTFHFYQFLLSGFDRQLFNTATKWRKV</sequence>
<protein>
    <submittedName>
        <fullName evidence="1">B3 domain-containing protein rem16</fullName>
    </submittedName>
</protein>
<evidence type="ECO:0000313" key="2">
    <source>
        <dbReference type="Proteomes" id="UP000237347"/>
    </source>
</evidence>